<accession>A0AAE9Y5T7</accession>
<evidence type="ECO:0000256" key="6">
    <source>
        <dbReference type="ARBA" id="ARBA00022832"/>
    </source>
</evidence>
<feature type="binding site" evidence="11">
    <location>
        <position position="105"/>
    </location>
    <ligand>
        <name>Fe cation</name>
        <dbReference type="ChEBI" id="CHEBI:24875"/>
        <label>1</label>
    </ligand>
</feature>
<dbReference type="RefSeq" id="WP_272736554.1">
    <property type="nucleotide sequence ID" value="NZ_CP116942.1"/>
</dbReference>
<dbReference type="Proteomes" id="UP001216390">
    <property type="component" value="Chromosome"/>
</dbReference>
<comment type="subunit">
    <text evidence="3">Homodimer.</text>
</comment>
<comment type="cofactor">
    <cofactor evidence="11">
        <name>Fe cation</name>
        <dbReference type="ChEBI" id="CHEBI:24875"/>
    </cofactor>
    <text evidence="11">Binds 2 iron ions per subunit.</text>
</comment>
<sequence>MPSDTALLAELTPTLERLVDRHLETSKEWFPHELVPWERGDAATAGRDWDEDAHPLPAAVRSSLFVNLLTEDNLPYYFSTIDGVFGAGDAWGTWARRWTAEEGRHSIVIRDYLTVAGLVDPVALERARMHQVSHGVVPEPATPLDALVYVALQELATRIAHRATGKLLDDRAGYQVMARVAADENLHHLLYRDLVSAALEIDPSGTVEAIERQVTDFEMPGTGIVDFEAHAMAIAKAGIYDLEVHHDQILVPVVLRHWAVEDLEGLTPAAEEARARLVRRVERVGKAGRRLAQRWVESGARTDAERVPVPA</sequence>
<proteinExistence type="inferred from homology"/>
<dbReference type="GO" id="GO:0005829">
    <property type="term" value="C:cytosol"/>
    <property type="evidence" value="ECO:0007669"/>
    <property type="project" value="TreeGrafter"/>
</dbReference>
<organism evidence="12 13">
    <name type="scientific">Iamia majanohamensis</name>
    <dbReference type="NCBI Taxonomy" id="467976"/>
    <lineage>
        <taxon>Bacteria</taxon>
        <taxon>Bacillati</taxon>
        <taxon>Actinomycetota</taxon>
        <taxon>Acidimicrobiia</taxon>
        <taxon>Acidimicrobiales</taxon>
        <taxon>Iamiaceae</taxon>
        <taxon>Iamia</taxon>
    </lineage>
</organism>
<dbReference type="KEGG" id="ima:PO878_21305"/>
<dbReference type="Pfam" id="PF03405">
    <property type="entry name" value="FA_desaturase_2"/>
    <property type="match status" value="1"/>
</dbReference>
<feature type="binding site" evidence="11">
    <location>
        <position position="187"/>
    </location>
    <ligand>
        <name>Fe cation</name>
        <dbReference type="ChEBI" id="CHEBI:24875"/>
        <label>2</label>
    </ligand>
</feature>
<dbReference type="EMBL" id="CP116942">
    <property type="protein sequence ID" value="WCO67032.1"/>
    <property type="molecule type" value="Genomic_DNA"/>
</dbReference>
<dbReference type="Gene3D" id="1.10.620.20">
    <property type="entry name" value="Ribonucleotide Reductase, subunit A"/>
    <property type="match status" value="1"/>
</dbReference>
<evidence type="ECO:0000313" key="13">
    <source>
        <dbReference type="Proteomes" id="UP001216390"/>
    </source>
</evidence>
<dbReference type="AlphaFoldDB" id="A0AAE9Y5T7"/>
<dbReference type="PIRSF" id="PIRSF000346">
    <property type="entry name" value="Dlt9_acylACP_des"/>
    <property type="match status" value="1"/>
</dbReference>
<dbReference type="GO" id="GO:0046872">
    <property type="term" value="F:metal ion binding"/>
    <property type="evidence" value="ECO:0007669"/>
    <property type="project" value="UniProtKB-KW"/>
</dbReference>
<keyword evidence="8 11" id="KW-0408">Iron</keyword>
<keyword evidence="7 12" id="KW-0560">Oxidoreductase</keyword>
<dbReference type="SUPFAM" id="SSF47240">
    <property type="entry name" value="Ferritin-like"/>
    <property type="match status" value="1"/>
</dbReference>
<gene>
    <name evidence="12" type="ORF">PO878_21305</name>
</gene>
<feature type="binding site" evidence="11">
    <location>
        <position position="154"/>
    </location>
    <ligand>
        <name>Fe cation</name>
        <dbReference type="ChEBI" id="CHEBI:24875"/>
        <label>2</label>
    </ligand>
</feature>
<feature type="binding site" evidence="11">
    <location>
        <position position="184"/>
    </location>
    <ligand>
        <name>Fe cation</name>
        <dbReference type="ChEBI" id="CHEBI:24875"/>
        <label>2</label>
    </ligand>
</feature>
<protein>
    <submittedName>
        <fullName evidence="12">Acyl-ACP desaturase</fullName>
        <ecNumber evidence="12">1.14.19.2</ecNumber>
    </submittedName>
</protein>
<reference evidence="12" key="1">
    <citation type="submission" date="2023-01" db="EMBL/GenBank/DDBJ databases">
        <title>The diversity of Class Acidimicrobiia in South China Sea sediment environments and the proposal of Iamia marina sp. nov., a novel species of the genus Iamia.</title>
        <authorList>
            <person name="He Y."/>
            <person name="Tian X."/>
        </authorList>
    </citation>
    <scope>NUCLEOTIDE SEQUENCE</scope>
    <source>
        <strain evidence="12">DSM 19957</strain>
    </source>
</reference>
<name>A0AAE9Y5T7_9ACTN</name>
<dbReference type="EC" id="1.14.19.2" evidence="12"/>
<keyword evidence="6" id="KW-0276">Fatty acid metabolism</keyword>
<dbReference type="GO" id="GO:0045300">
    <property type="term" value="F:stearoyl-[ACP] desaturase activity"/>
    <property type="evidence" value="ECO:0007669"/>
    <property type="project" value="UniProtKB-EC"/>
</dbReference>
<keyword evidence="4" id="KW-0444">Lipid biosynthesis</keyword>
<comment type="similarity">
    <text evidence="2">Belongs to the fatty acid desaturase type 2 family.</text>
</comment>
<dbReference type="GO" id="GO:0006633">
    <property type="term" value="P:fatty acid biosynthetic process"/>
    <property type="evidence" value="ECO:0007669"/>
    <property type="project" value="UniProtKB-KW"/>
</dbReference>
<dbReference type="InterPro" id="IPR005067">
    <property type="entry name" value="Fatty_acid_desaturase-2"/>
</dbReference>
<evidence type="ECO:0000256" key="10">
    <source>
        <dbReference type="ARBA" id="ARBA00023160"/>
    </source>
</evidence>
<dbReference type="InterPro" id="IPR009078">
    <property type="entry name" value="Ferritin-like_SF"/>
</dbReference>
<evidence type="ECO:0000256" key="4">
    <source>
        <dbReference type="ARBA" id="ARBA00022516"/>
    </source>
</evidence>
<evidence type="ECO:0000256" key="7">
    <source>
        <dbReference type="ARBA" id="ARBA00023002"/>
    </source>
</evidence>
<dbReference type="PANTHER" id="PTHR31155">
    <property type="entry name" value="ACYL- ACYL-CARRIER-PROTEIN DESATURASE-RELATED"/>
    <property type="match status" value="1"/>
</dbReference>
<evidence type="ECO:0000256" key="8">
    <source>
        <dbReference type="ARBA" id="ARBA00023004"/>
    </source>
</evidence>
<feature type="binding site" evidence="11">
    <location>
        <position position="102"/>
    </location>
    <ligand>
        <name>Fe cation</name>
        <dbReference type="ChEBI" id="CHEBI:24875"/>
        <label>2</label>
    </ligand>
</feature>
<feature type="binding site" evidence="11">
    <location>
        <position position="71"/>
    </location>
    <ligand>
        <name>Fe cation</name>
        <dbReference type="ChEBI" id="CHEBI:24875"/>
        <label>1</label>
    </ligand>
</feature>
<evidence type="ECO:0000256" key="3">
    <source>
        <dbReference type="ARBA" id="ARBA00011738"/>
    </source>
</evidence>
<feature type="binding site" evidence="11">
    <location>
        <position position="102"/>
    </location>
    <ligand>
        <name>Fe cation</name>
        <dbReference type="ChEBI" id="CHEBI:24875"/>
        <label>1</label>
    </ligand>
</feature>
<evidence type="ECO:0000256" key="2">
    <source>
        <dbReference type="ARBA" id="ARBA00008749"/>
    </source>
</evidence>
<evidence type="ECO:0000256" key="1">
    <source>
        <dbReference type="ARBA" id="ARBA00001954"/>
    </source>
</evidence>
<keyword evidence="13" id="KW-1185">Reference proteome</keyword>
<evidence type="ECO:0000256" key="9">
    <source>
        <dbReference type="ARBA" id="ARBA00023098"/>
    </source>
</evidence>
<keyword evidence="10" id="KW-0275">Fatty acid biosynthesis</keyword>
<comment type="cofactor">
    <cofactor evidence="1">
        <name>Fe(2+)</name>
        <dbReference type="ChEBI" id="CHEBI:29033"/>
    </cofactor>
</comment>
<evidence type="ECO:0000256" key="11">
    <source>
        <dbReference type="PIRSR" id="PIRSR000346-1"/>
    </source>
</evidence>
<evidence type="ECO:0000256" key="5">
    <source>
        <dbReference type="ARBA" id="ARBA00022723"/>
    </source>
</evidence>
<dbReference type="InterPro" id="IPR012348">
    <property type="entry name" value="RNR-like"/>
</dbReference>
<keyword evidence="9" id="KW-0443">Lipid metabolism</keyword>
<dbReference type="PANTHER" id="PTHR31155:SF9">
    <property type="entry name" value="STEAROYL-[ACYL-CARRIER-PROTEIN] 9-DESATURASE 7, CHLOROPLASTIC"/>
    <property type="match status" value="1"/>
</dbReference>
<feature type="binding site" evidence="11">
    <location>
        <position position="184"/>
    </location>
    <ligand>
        <name>Fe cation</name>
        <dbReference type="ChEBI" id="CHEBI:24875"/>
        <label>1</label>
    </ligand>
</feature>
<evidence type="ECO:0000313" key="12">
    <source>
        <dbReference type="EMBL" id="WCO67032.1"/>
    </source>
</evidence>
<keyword evidence="5 11" id="KW-0479">Metal-binding</keyword>